<evidence type="ECO:0000256" key="1">
    <source>
        <dbReference type="SAM" id="MobiDB-lite"/>
    </source>
</evidence>
<feature type="compositionally biased region" description="Basic and acidic residues" evidence="1">
    <location>
        <begin position="20"/>
        <end position="30"/>
    </location>
</feature>
<feature type="compositionally biased region" description="Acidic residues" evidence="1">
    <location>
        <begin position="1"/>
        <end position="16"/>
    </location>
</feature>
<accession>A0ABR8XB95</accession>
<evidence type="ECO:0000313" key="3">
    <source>
        <dbReference type="Proteomes" id="UP000640930"/>
    </source>
</evidence>
<reference evidence="2 3" key="1">
    <citation type="submission" date="2020-08" db="EMBL/GenBank/DDBJ databases">
        <title>A Genomic Blueprint of the Chicken Gut Microbiome.</title>
        <authorList>
            <person name="Gilroy R."/>
            <person name="Ravi A."/>
            <person name="Getino M."/>
            <person name="Pursley I."/>
            <person name="Horton D.L."/>
            <person name="Alikhan N.-F."/>
            <person name="Baker D."/>
            <person name="Gharbi K."/>
            <person name="Hall N."/>
            <person name="Watson M."/>
            <person name="Adriaenssens E.M."/>
            <person name="Foster-Nyarko E."/>
            <person name="Jarju S."/>
            <person name="Secka A."/>
            <person name="Antonio M."/>
            <person name="Oren A."/>
            <person name="Chaudhuri R."/>
            <person name="La Ragione R.M."/>
            <person name="Hildebrand F."/>
            <person name="Pallen M.J."/>
        </authorList>
    </citation>
    <scope>NUCLEOTIDE SEQUENCE [LARGE SCALE GENOMIC DNA]</scope>
    <source>
        <strain evidence="2 3">Re31</strain>
    </source>
</reference>
<dbReference type="EMBL" id="JACSQA010000007">
    <property type="protein sequence ID" value="MBD8026411.1"/>
    <property type="molecule type" value="Genomic_DNA"/>
</dbReference>
<gene>
    <name evidence="2" type="ORF">H9636_07035</name>
</gene>
<organism evidence="2 3">
    <name type="scientific">Ureibacillus galli</name>
    <dbReference type="NCBI Taxonomy" id="2762222"/>
    <lineage>
        <taxon>Bacteria</taxon>
        <taxon>Bacillati</taxon>
        <taxon>Bacillota</taxon>
        <taxon>Bacilli</taxon>
        <taxon>Bacillales</taxon>
        <taxon>Caryophanaceae</taxon>
        <taxon>Ureibacillus</taxon>
    </lineage>
</organism>
<dbReference type="RefSeq" id="WP_191706914.1">
    <property type="nucleotide sequence ID" value="NZ_JACSQA010000007.1"/>
</dbReference>
<sequence length="125" mass="14269">MMEELNQETIEEEVPTEDTTVEHPVEEISEPELPRIPDILVHRFDDNGFYMEDLFVPGDQPIPSDCTTLPLPQPIYKPQFVNGQWIDAITEEELEAIKNPKPNLTLEERVKQLEAVVNSMLLGGI</sequence>
<protein>
    <recommendedName>
        <fullName evidence="4">Bacteriophage SP-beta YorD domain-containing protein</fullName>
    </recommendedName>
</protein>
<evidence type="ECO:0000313" key="2">
    <source>
        <dbReference type="EMBL" id="MBD8026411.1"/>
    </source>
</evidence>
<evidence type="ECO:0008006" key="4">
    <source>
        <dbReference type="Google" id="ProtNLM"/>
    </source>
</evidence>
<keyword evidence="3" id="KW-1185">Reference proteome</keyword>
<comment type="caution">
    <text evidence="2">The sequence shown here is derived from an EMBL/GenBank/DDBJ whole genome shotgun (WGS) entry which is preliminary data.</text>
</comment>
<proteinExistence type="predicted"/>
<dbReference type="Proteomes" id="UP000640930">
    <property type="component" value="Unassembled WGS sequence"/>
</dbReference>
<feature type="region of interest" description="Disordered" evidence="1">
    <location>
        <begin position="1"/>
        <end position="30"/>
    </location>
</feature>
<name>A0ABR8XB95_9BACL</name>